<keyword evidence="2" id="KW-1185">Reference proteome</keyword>
<proteinExistence type="predicted"/>
<dbReference type="AlphaFoldDB" id="A0A3Q7HGY1"/>
<dbReference type="InParanoid" id="A0A3Q7HGY1"/>
<dbReference type="EnsemblPlants" id="Solyc07g061905.1.1">
    <property type="protein sequence ID" value="Solyc07g061905.1.1"/>
    <property type="gene ID" value="Solyc07g061905.1"/>
</dbReference>
<organism evidence="1">
    <name type="scientific">Solanum lycopersicum</name>
    <name type="common">Tomato</name>
    <name type="synonym">Lycopersicon esculentum</name>
    <dbReference type="NCBI Taxonomy" id="4081"/>
    <lineage>
        <taxon>Eukaryota</taxon>
        <taxon>Viridiplantae</taxon>
        <taxon>Streptophyta</taxon>
        <taxon>Embryophyta</taxon>
        <taxon>Tracheophyta</taxon>
        <taxon>Spermatophyta</taxon>
        <taxon>Magnoliopsida</taxon>
        <taxon>eudicotyledons</taxon>
        <taxon>Gunneridae</taxon>
        <taxon>Pentapetalae</taxon>
        <taxon>asterids</taxon>
        <taxon>lamiids</taxon>
        <taxon>Solanales</taxon>
        <taxon>Solanaceae</taxon>
        <taxon>Solanoideae</taxon>
        <taxon>Solaneae</taxon>
        <taxon>Solanum</taxon>
        <taxon>Solanum subgen. Lycopersicon</taxon>
    </lineage>
</organism>
<dbReference type="Proteomes" id="UP000004994">
    <property type="component" value="Chromosome 7"/>
</dbReference>
<evidence type="ECO:0000313" key="2">
    <source>
        <dbReference type="Proteomes" id="UP000004994"/>
    </source>
</evidence>
<reference evidence="1" key="2">
    <citation type="submission" date="2019-01" db="UniProtKB">
        <authorList>
            <consortium name="EnsemblPlants"/>
        </authorList>
    </citation>
    <scope>IDENTIFICATION</scope>
    <source>
        <strain evidence="1">cv. Heinz 1706</strain>
    </source>
</reference>
<protein>
    <submittedName>
        <fullName evidence="1">Uncharacterized protein</fullName>
    </submittedName>
</protein>
<sequence length="75" mass="8497">MATNFSGKSLTTIVLHHILSRGGREGKMGERITKWEKHLGITFQVGAAVVIFKELGNQKQSDHSQWQLFPIHKLK</sequence>
<dbReference type="Gramene" id="Solyc07g061905.1.1">
    <property type="protein sequence ID" value="Solyc07g061905.1.1"/>
    <property type="gene ID" value="Solyc07g061905.1"/>
</dbReference>
<name>A0A3Q7HGY1_SOLLC</name>
<evidence type="ECO:0000313" key="1">
    <source>
        <dbReference type="EnsemblPlants" id="Solyc07g061905.1.1"/>
    </source>
</evidence>
<reference evidence="1" key="1">
    <citation type="journal article" date="2012" name="Nature">
        <title>The tomato genome sequence provides insights into fleshy fruit evolution.</title>
        <authorList>
            <consortium name="Tomato Genome Consortium"/>
        </authorList>
    </citation>
    <scope>NUCLEOTIDE SEQUENCE [LARGE SCALE GENOMIC DNA]</scope>
    <source>
        <strain evidence="1">cv. Heinz 1706</strain>
    </source>
</reference>
<accession>A0A3Q7HGY1</accession>